<dbReference type="Gene3D" id="3.40.50.11820">
    <property type="match status" value="1"/>
</dbReference>
<protein>
    <recommendedName>
        <fullName evidence="8">Glycosyl/glycerophosphate transferase</fullName>
    </recommendedName>
</protein>
<evidence type="ECO:0000256" key="3">
    <source>
        <dbReference type="ARBA" id="ARBA00022475"/>
    </source>
</evidence>
<keyword evidence="5" id="KW-0777">Teichoic acid biosynthesis</keyword>
<dbReference type="InterPro" id="IPR051612">
    <property type="entry name" value="Teichoic_Acid_Biosynth"/>
</dbReference>
<evidence type="ECO:0008006" key="8">
    <source>
        <dbReference type="Google" id="ProtNLM"/>
    </source>
</evidence>
<dbReference type="PANTHER" id="PTHR37316">
    <property type="entry name" value="TEICHOIC ACID GLYCEROL-PHOSPHATE PRIMASE"/>
    <property type="match status" value="1"/>
</dbReference>
<evidence type="ECO:0000256" key="4">
    <source>
        <dbReference type="ARBA" id="ARBA00022679"/>
    </source>
</evidence>
<dbReference type="SUPFAM" id="SSF53756">
    <property type="entry name" value="UDP-Glycosyltransferase/glycogen phosphorylase"/>
    <property type="match status" value="1"/>
</dbReference>
<keyword evidence="4" id="KW-0808">Transferase</keyword>
<dbReference type="AlphaFoldDB" id="A0A2P2BXJ5"/>
<dbReference type="PANTHER" id="PTHR37316:SF3">
    <property type="entry name" value="TEICHOIC ACID GLYCEROL-PHOSPHATE TRANSFERASE"/>
    <property type="match status" value="1"/>
</dbReference>
<gene>
    <name evidence="7" type="ORF">NOCA2170005</name>
</gene>
<dbReference type="InterPro" id="IPR007554">
    <property type="entry name" value="Glycerophosphate_synth"/>
</dbReference>
<comment type="similarity">
    <text evidence="2">Belongs to the CDP-glycerol glycerophosphotransferase family.</text>
</comment>
<reference evidence="7" key="1">
    <citation type="submission" date="2015-08" db="EMBL/GenBank/DDBJ databases">
        <authorList>
            <person name="Babu N.S."/>
            <person name="Beckwith C.J."/>
            <person name="Beseler K.G."/>
            <person name="Brison A."/>
            <person name="Carone J.V."/>
            <person name="Caskin T.P."/>
            <person name="Diamond M."/>
            <person name="Durham M.E."/>
            <person name="Foxe J.M."/>
            <person name="Go M."/>
            <person name="Henderson B.A."/>
            <person name="Jones I.B."/>
            <person name="McGettigan J.A."/>
            <person name="Micheletti S.J."/>
            <person name="Nasrallah M.E."/>
            <person name="Ortiz D."/>
            <person name="Piller C.R."/>
            <person name="Privatt S.R."/>
            <person name="Schneider S.L."/>
            <person name="Sharp S."/>
            <person name="Smith T.C."/>
            <person name="Stanton J.D."/>
            <person name="Ullery H.E."/>
            <person name="Wilson R.J."/>
            <person name="Serrano M.G."/>
            <person name="Buck G."/>
            <person name="Lee V."/>
            <person name="Wang Y."/>
            <person name="Carvalho R."/>
            <person name="Voegtly L."/>
            <person name="Shi R."/>
            <person name="Duckworth R."/>
            <person name="Johnson A."/>
            <person name="Loviza R."/>
            <person name="Walstead R."/>
            <person name="Shah Z."/>
            <person name="Kiflezghi M."/>
            <person name="Wade K."/>
            <person name="Ball S.L."/>
            <person name="Bradley K.W."/>
            <person name="Asai D.J."/>
            <person name="Bowman C.A."/>
            <person name="Russell D.A."/>
            <person name="Pope W.H."/>
            <person name="Jacobs-Sera D."/>
            <person name="Hendrix R.W."/>
            <person name="Hatfull G.F."/>
        </authorList>
    </citation>
    <scope>NUCLEOTIDE SEQUENCE</scope>
</reference>
<accession>A0A2P2BXJ5</accession>
<proteinExistence type="inferred from homology"/>
<dbReference type="EMBL" id="CZKA01000009">
    <property type="protein sequence ID" value="CUR54433.1"/>
    <property type="molecule type" value="Genomic_DNA"/>
</dbReference>
<comment type="subcellular location">
    <subcellularLocation>
        <location evidence="1">Cell membrane</location>
        <topology evidence="1">Peripheral membrane protein</topology>
    </subcellularLocation>
</comment>
<evidence type="ECO:0000256" key="5">
    <source>
        <dbReference type="ARBA" id="ARBA00022944"/>
    </source>
</evidence>
<dbReference type="InterPro" id="IPR043148">
    <property type="entry name" value="TagF_C"/>
</dbReference>
<evidence type="ECO:0000256" key="1">
    <source>
        <dbReference type="ARBA" id="ARBA00004202"/>
    </source>
</evidence>
<dbReference type="Pfam" id="PF04464">
    <property type="entry name" value="Glyphos_transf"/>
    <property type="match status" value="1"/>
</dbReference>
<dbReference type="Gene3D" id="3.40.50.12580">
    <property type="match status" value="1"/>
</dbReference>
<dbReference type="InterPro" id="IPR043149">
    <property type="entry name" value="TagF_N"/>
</dbReference>
<evidence type="ECO:0000256" key="2">
    <source>
        <dbReference type="ARBA" id="ARBA00010488"/>
    </source>
</evidence>
<keyword evidence="3" id="KW-1003">Cell membrane</keyword>
<evidence type="ECO:0000313" key="7">
    <source>
        <dbReference type="EMBL" id="CUR54433.1"/>
    </source>
</evidence>
<evidence type="ECO:0000256" key="6">
    <source>
        <dbReference type="ARBA" id="ARBA00023136"/>
    </source>
</evidence>
<dbReference type="GO" id="GO:0019350">
    <property type="term" value="P:teichoic acid biosynthetic process"/>
    <property type="evidence" value="ECO:0007669"/>
    <property type="project" value="UniProtKB-KW"/>
</dbReference>
<name>A0A2P2BXJ5_9ZZZZ</name>
<organism evidence="7">
    <name type="scientific">metagenome</name>
    <dbReference type="NCBI Taxonomy" id="256318"/>
    <lineage>
        <taxon>unclassified sequences</taxon>
        <taxon>metagenomes</taxon>
    </lineage>
</organism>
<dbReference type="GO" id="GO:0047355">
    <property type="term" value="F:CDP-glycerol glycerophosphotransferase activity"/>
    <property type="evidence" value="ECO:0007669"/>
    <property type="project" value="InterPro"/>
</dbReference>
<keyword evidence="6" id="KW-0472">Membrane</keyword>
<sequence>MGSADRAGGVLVGAVLGTTARGPGPVAGAATGRRAETEALAAEVAGLGDDQRTELAGDALLAVWASAPFDLPDSVRVLDLDESGLVASVQRVVRHGERMDVDLFVRVEGLDLAVTDIEITARLPDGSALGVVRRLDPTAERWAQARFQSAAAGSVRVQVPGPPREGPVELGVTVRAGAFERTGTVTVTAPDALAESGVQVSRIGFDAGDLVVRLGSRGRTHGEAPTLLSPSGAVVAASPETGDSAELRYATAVDLYGRSVRLGPGRYRLTHPDGVLACGDLADALPLDLVGQTHRLRVLREPGQLVLHLTPPLADDELGAYHQQQLRDAYTTTAAPTHPDLLYFESYAGRSATDSPLAVFEELARRRPELRLCWGISDHGQWAPPGAEIVLLRSRRWYDVLASAGVVVTNTELEEWYVRRADQFVVQTFHGYPSKAMGEGQWRARELPPSRLQVMRKRSVQTWDLILTPTPEMTRHYREQYGYRGQVHEHGYPRDDGLRGPRAQERRAVTRGQLGIRPDQQAVLYAPTWRDHLATRPRAAAMSDFLDLRRAAQQLGDSHVLLVRGHRFHLPSASRNTGGAARIVDVTDHPEINDLIVASDVAVLDYSSLRFDYAQTGQPMVFLVPDLTSYAGGVRGFLFPFTESAPGPLVSSTDEVVEQVRDVAALRARTATEVAEFDARFNPWQDGRCSQRVVDRLLSVM</sequence>
<dbReference type="GO" id="GO:0005886">
    <property type="term" value="C:plasma membrane"/>
    <property type="evidence" value="ECO:0007669"/>
    <property type="project" value="UniProtKB-SubCell"/>
</dbReference>